<evidence type="ECO:0000256" key="11">
    <source>
        <dbReference type="ARBA" id="ARBA00048336"/>
    </source>
</evidence>
<evidence type="ECO:0000256" key="12">
    <source>
        <dbReference type="RuleBase" id="RU003465"/>
    </source>
</evidence>
<evidence type="ECO:0000256" key="8">
    <source>
        <dbReference type="ARBA" id="ARBA00022912"/>
    </source>
</evidence>
<dbReference type="PROSITE" id="PS01032">
    <property type="entry name" value="PPM_1"/>
    <property type="match status" value="1"/>
</dbReference>
<evidence type="ECO:0000256" key="9">
    <source>
        <dbReference type="ARBA" id="ARBA00023211"/>
    </source>
</evidence>
<evidence type="ECO:0000256" key="10">
    <source>
        <dbReference type="ARBA" id="ARBA00047761"/>
    </source>
</evidence>
<sequence>MLRRSYRPVISFLNLYSHFLSMGAHLSSPKTDKFSFYGGDLKVNTTRYGASSMQGWRVSMEDAHLALVDLYNPIVEEGGSARGDPRKVGQRSNAKPNKGDDGATGCKLVGIYGVFDGHGGSCVSQWVSENFADLLKEEITKYNDLRAAKQIELKSLDAISETQAVLAESLQSAFMKVDEELKKPETEHALRKINEKTRSENQSDSFVDGSSLFKVLLPDRVPNRQQTIRLIEQHTERLLRESFNFNNNQHDIHVSDDPTRYGEDDGDYQAKCNDDTEDNLDDDDEYNDEDMAAGDKGMCNDSETFGVDEGDEDDDDDDENDVNRKPDGLVTRVVNEDDSIKSGDCVPDDEYDMDGDITGDSPNLAFGCGSTSVVVMVLDGEAPSLLVANAGDSRAVLCRGGQAVALSHDHKPQLREEGERIRRAGGSVTNGRVDGNLNLSRSLGDLAFKRDTSLPPAEQRISAMPDVRICPLAPEDEFVVLACDGIWDCKNNQQVVDFVRKRLFDDSTDGAESVESGAETNRLAKICEELCDECLSGNPSESEGVGCDNMTVIIVQLSKNLVDKCSTTAKPIALYGKQVDLYL</sequence>
<evidence type="ECO:0000256" key="7">
    <source>
        <dbReference type="ARBA" id="ARBA00022842"/>
    </source>
</evidence>
<dbReference type="PANTHER" id="PTHR13832">
    <property type="entry name" value="PROTEIN PHOSPHATASE 2C"/>
    <property type="match status" value="1"/>
</dbReference>
<comment type="similarity">
    <text evidence="3 12">Belongs to the PP2C family.</text>
</comment>
<dbReference type="CDD" id="cd00143">
    <property type="entry name" value="PP2Cc"/>
    <property type="match status" value="1"/>
</dbReference>
<protein>
    <recommendedName>
        <fullName evidence="4">protein-serine/threonine phosphatase</fullName>
        <ecNumber evidence="4">3.1.3.16</ecNumber>
    </recommendedName>
</protein>
<evidence type="ECO:0000256" key="1">
    <source>
        <dbReference type="ARBA" id="ARBA00001936"/>
    </source>
</evidence>
<feature type="compositionally biased region" description="Acidic residues" evidence="13">
    <location>
        <begin position="275"/>
        <end position="292"/>
    </location>
</feature>
<dbReference type="PROSITE" id="PS51746">
    <property type="entry name" value="PPM_2"/>
    <property type="match status" value="1"/>
</dbReference>
<comment type="catalytic activity">
    <reaction evidence="10">
        <text>O-phospho-L-seryl-[protein] + H2O = L-seryl-[protein] + phosphate</text>
        <dbReference type="Rhea" id="RHEA:20629"/>
        <dbReference type="Rhea" id="RHEA-COMP:9863"/>
        <dbReference type="Rhea" id="RHEA-COMP:11604"/>
        <dbReference type="ChEBI" id="CHEBI:15377"/>
        <dbReference type="ChEBI" id="CHEBI:29999"/>
        <dbReference type="ChEBI" id="CHEBI:43474"/>
        <dbReference type="ChEBI" id="CHEBI:83421"/>
        <dbReference type="EC" id="3.1.3.16"/>
    </reaction>
</comment>
<comment type="catalytic activity">
    <reaction evidence="11">
        <text>O-phospho-L-threonyl-[protein] + H2O = L-threonyl-[protein] + phosphate</text>
        <dbReference type="Rhea" id="RHEA:47004"/>
        <dbReference type="Rhea" id="RHEA-COMP:11060"/>
        <dbReference type="Rhea" id="RHEA-COMP:11605"/>
        <dbReference type="ChEBI" id="CHEBI:15377"/>
        <dbReference type="ChEBI" id="CHEBI:30013"/>
        <dbReference type="ChEBI" id="CHEBI:43474"/>
        <dbReference type="ChEBI" id="CHEBI:61977"/>
        <dbReference type="EC" id="3.1.3.16"/>
    </reaction>
</comment>
<dbReference type="InterPro" id="IPR015655">
    <property type="entry name" value="PP2C"/>
</dbReference>
<dbReference type="PANTHER" id="PTHR13832:SF803">
    <property type="entry name" value="PROTEIN PHOSPHATASE 1G"/>
    <property type="match status" value="1"/>
</dbReference>
<dbReference type="Gene3D" id="3.60.40.10">
    <property type="entry name" value="PPM-type phosphatase domain"/>
    <property type="match status" value="2"/>
</dbReference>
<dbReference type="EMBL" id="JAVEPI010000001">
    <property type="protein sequence ID" value="KAK1444210.1"/>
    <property type="molecule type" value="Genomic_DNA"/>
</dbReference>
<dbReference type="GO" id="GO:0004722">
    <property type="term" value="F:protein serine/threonine phosphatase activity"/>
    <property type="evidence" value="ECO:0007669"/>
    <property type="project" value="UniProtKB-EC"/>
</dbReference>
<evidence type="ECO:0000256" key="13">
    <source>
        <dbReference type="SAM" id="MobiDB-lite"/>
    </source>
</evidence>
<dbReference type="SUPFAM" id="SSF81606">
    <property type="entry name" value="PP2C-like"/>
    <property type="match status" value="1"/>
</dbReference>
<dbReference type="InterPro" id="IPR000222">
    <property type="entry name" value="PP2C_BS"/>
</dbReference>
<evidence type="ECO:0000313" key="15">
    <source>
        <dbReference type="EMBL" id="KAK1444210.1"/>
    </source>
</evidence>
<keyword evidence="7" id="KW-0460">Magnesium</keyword>
<dbReference type="GO" id="GO:0016020">
    <property type="term" value="C:membrane"/>
    <property type="evidence" value="ECO:0007669"/>
    <property type="project" value="UniProtKB-SubCell"/>
</dbReference>
<dbReference type="Proteomes" id="UP001230268">
    <property type="component" value="Unassembled WGS sequence"/>
</dbReference>
<evidence type="ECO:0000256" key="3">
    <source>
        <dbReference type="ARBA" id="ARBA00006702"/>
    </source>
</evidence>
<organism evidence="15 16">
    <name type="scientific">Babesia gibsoni</name>
    <dbReference type="NCBI Taxonomy" id="33632"/>
    <lineage>
        <taxon>Eukaryota</taxon>
        <taxon>Sar</taxon>
        <taxon>Alveolata</taxon>
        <taxon>Apicomplexa</taxon>
        <taxon>Aconoidasida</taxon>
        <taxon>Piroplasmida</taxon>
        <taxon>Babesiidae</taxon>
        <taxon>Babesia</taxon>
    </lineage>
</organism>
<evidence type="ECO:0000256" key="4">
    <source>
        <dbReference type="ARBA" id="ARBA00013081"/>
    </source>
</evidence>
<dbReference type="EC" id="3.1.3.16" evidence="4"/>
<feature type="compositionally biased region" description="Acidic residues" evidence="13">
    <location>
        <begin position="306"/>
        <end position="320"/>
    </location>
</feature>
<dbReference type="SMART" id="SM00332">
    <property type="entry name" value="PP2Cc"/>
    <property type="match status" value="1"/>
</dbReference>
<evidence type="ECO:0000313" key="16">
    <source>
        <dbReference type="Proteomes" id="UP001230268"/>
    </source>
</evidence>
<evidence type="ECO:0000256" key="6">
    <source>
        <dbReference type="ARBA" id="ARBA00022801"/>
    </source>
</evidence>
<feature type="domain" description="PPM-type phosphatase" evidence="14">
    <location>
        <begin position="47"/>
        <end position="557"/>
    </location>
</feature>
<keyword evidence="8 12" id="KW-0904">Protein phosphatase</keyword>
<feature type="region of interest" description="Disordered" evidence="13">
    <location>
        <begin position="248"/>
        <end position="328"/>
    </location>
</feature>
<proteinExistence type="inferred from homology"/>
<keyword evidence="16" id="KW-1185">Reference proteome</keyword>
<feature type="region of interest" description="Disordered" evidence="13">
    <location>
        <begin position="79"/>
        <end position="100"/>
    </location>
</feature>
<evidence type="ECO:0000259" key="14">
    <source>
        <dbReference type="PROSITE" id="PS51746"/>
    </source>
</evidence>
<evidence type="ECO:0000256" key="5">
    <source>
        <dbReference type="ARBA" id="ARBA00022723"/>
    </source>
</evidence>
<keyword evidence="9" id="KW-0464">Manganese</keyword>
<keyword evidence="6 12" id="KW-0378">Hydrolase</keyword>
<keyword evidence="5" id="KW-0479">Metal-binding</keyword>
<feature type="compositionally biased region" description="Basic and acidic residues" evidence="13">
    <location>
        <begin position="250"/>
        <end position="263"/>
    </location>
</feature>
<gene>
    <name evidence="15" type="ORF">BgAZ_101160</name>
</gene>
<reference evidence="15" key="1">
    <citation type="submission" date="2023-08" db="EMBL/GenBank/DDBJ databases">
        <title>Draft sequence of the Babesia gibsoni genome.</title>
        <authorList>
            <person name="Yamagishi J.Y."/>
            <person name="Xuan X.X."/>
        </authorList>
    </citation>
    <scope>NUCLEOTIDE SEQUENCE</scope>
    <source>
        <strain evidence="15">Azabu</strain>
    </source>
</reference>
<comment type="caution">
    <text evidence="15">The sequence shown here is derived from an EMBL/GenBank/DDBJ whole genome shotgun (WGS) entry which is preliminary data.</text>
</comment>
<dbReference type="Pfam" id="PF00481">
    <property type="entry name" value="PP2C"/>
    <property type="match status" value="1"/>
</dbReference>
<dbReference type="AlphaFoldDB" id="A0AAD8PF31"/>
<name>A0AAD8PF31_BABGI</name>
<comment type="cofactor">
    <cofactor evidence="1">
        <name>Mn(2+)</name>
        <dbReference type="ChEBI" id="CHEBI:29035"/>
    </cofactor>
</comment>
<dbReference type="InterPro" id="IPR036457">
    <property type="entry name" value="PPM-type-like_dom_sf"/>
</dbReference>
<dbReference type="InterPro" id="IPR001932">
    <property type="entry name" value="PPM-type_phosphatase-like_dom"/>
</dbReference>
<evidence type="ECO:0000256" key="2">
    <source>
        <dbReference type="ARBA" id="ARBA00004170"/>
    </source>
</evidence>
<accession>A0AAD8PF31</accession>
<dbReference type="GO" id="GO:0046872">
    <property type="term" value="F:metal ion binding"/>
    <property type="evidence" value="ECO:0007669"/>
    <property type="project" value="UniProtKB-KW"/>
</dbReference>
<comment type="subcellular location">
    <subcellularLocation>
        <location evidence="2">Membrane</location>
        <topology evidence="2">Peripheral membrane protein</topology>
    </subcellularLocation>
</comment>